<feature type="transmembrane region" description="Helical" evidence="6">
    <location>
        <begin position="58"/>
        <end position="76"/>
    </location>
</feature>
<evidence type="ECO:0000256" key="5">
    <source>
        <dbReference type="SAM" id="MobiDB-lite"/>
    </source>
</evidence>
<keyword evidence="6" id="KW-1133">Transmembrane helix</keyword>
<dbReference type="PANTHER" id="PTHR42987">
    <property type="entry name" value="PEPTIDASE S49"/>
    <property type="match status" value="1"/>
</dbReference>
<dbReference type="InterPro" id="IPR004635">
    <property type="entry name" value="Pept_S49_SppA"/>
</dbReference>
<dbReference type="EMBL" id="LZMZ01000031">
    <property type="protein sequence ID" value="OBX76396.1"/>
    <property type="molecule type" value="Genomic_DNA"/>
</dbReference>
<keyword evidence="2" id="KW-0645">Protease</keyword>
<dbReference type="InterPro" id="IPR029045">
    <property type="entry name" value="ClpP/crotonase-like_dom_sf"/>
</dbReference>
<dbReference type="Proteomes" id="UP000092508">
    <property type="component" value="Unassembled WGS sequence"/>
</dbReference>
<dbReference type="STRING" id="34059.A9308_08870"/>
<evidence type="ECO:0000256" key="4">
    <source>
        <dbReference type="ARBA" id="ARBA00022825"/>
    </source>
</evidence>
<dbReference type="InterPro" id="IPR002142">
    <property type="entry name" value="Peptidase_S49"/>
</dbReference>
<dbReference type="GO" id="GO:0006508">
    <property type="term" value="P:proteolysis"/>
    <property type="evidence" value="ECO:0007669"/>
    <property type="project" value="UniProtKB-KW"/>
</dbReference>
<dbReference type="AlphaFoldDB" id="A0A1B8QAN4"/>
<feature type="domain" description="Peptidase S49" evidence="7">
    <location>
        <begin position="163"/>
        <end position="312"/>
    </location>
</feature>
<evidence type="ECO:0000259" key="7">
    <source>
        <dbReference type="Pfam" id="PF01343"/>
    </source>
</evidence>
<dbReference type="PANTHER" id="PTHR42987:SF8">
    <property type="entry name" value="PROTEINASE"/>
    <property type="match status" value="1"/>
</dbReference>
<evidence type="ECO:0000313" key="8">
    <source>
        <dbReference type="EMBL" id="OBX76396.1"/>
    </source>
</evidence>
<dbReference type="RefSeq" id="WP_067237739.1">
    <property type="nucleotide sequence ID" value="NZ_LZMZ01000031.1"/>
</dbReference>
<keyword evidence="6" id="KW-0812">Transmembrane</keyword>
<comment type="similarity">
    <text evidence="1">Belongs to the peptidase S49 family.</text>
</comment>
<dbReference type="SUPFAM" id="SSF52096">
    <property type="entry name" value="ClpP/crotonase"/>
    <property type="match status" value="1"/>
</dbReference>
<keyword evidence="3" id="KW-0378">Hydrolase</keyword>
<dbReference type="OrthoDB" id="9764363at2"/>
<name>A0A1B8QAN4_9GAMM</name>
<gene>
    <name evidence="8" type="ORF">A9308_08870</name>
</gene>
<evidence type="ECO:0000313" key="9">
    <source>
        <dbReference type="Proteomes" id="UP000092508"/>
    </source>
</evidence>
<evidence type="ECO:0000256" key="1">
    <source>
        <dbReference type="ARBA" id="ARBA00008683"/>
    </source>
</evidence>
<keyword evidence="6" id="KW-0472">Membrane</keyword>
<evidence type="ECO:0000256" key="2">
    <source>
        <dbReference type="ARBA" id="ARBA00022670"/>
    </source>
</evidence>
<evidence type="ECO:0000256" key="6">
    <source>
        <dbReference type="SAM" id="Phobius"/>
    </source>
</evidence>
<reference evidence="8 9" key="1">
    <citation type="submission" date="2016-06" db="EMBL/GenBank/DDBJ databases">
        <title>Draft genome of Moraxella atlantae CCUG 66109.</title>
        <authorList>
            <person name="Salva-Serra F."/>
            <person name="Engstrom-Jakobsson H."/>
            <person name="Thorell K."/>
            <person name="Gonzales-Siles L."/>
            <person name="Karlsson R."/>
            <person name="Boulund F."/>
            <person name="Engstrand L."/>
            <person name="Kristiansson E."/>
            <person name="Moore E."/>
        </authorList>
    </citation>
    <scope>NUCLEOTIDE SEQUENCE [LARGE SCALE GENOMIC DNA]</scope>
    <source>
        <strain evidence="8 9">CCUG 66109</strain>
    </source>
</reference>
<dbReference type="Pfam" id="PF01343">
    <property type="entry name" value="Peptidase_S49"/>
    <property type="match status" value="1"/>
</dbReference>
<sequence>MSDNWPPDPNRSVPPQAPQPNPSSYGQPVPYAGQEWQLLEKTLLASVEEQRRARRWRIFFRLLTLGYVLLLTLLMARACSSVGDTSFTDAGMAAPHLAVIDVKGAISDDNPANSHDISEALQDAFDNDNAKAVALRINSPGGSPVQSDEIWQTMTELRKAHPDKKLYAVIEDMGASGAYYIASGADEIWVNPSSLVGSIGVILPSYNVRGLMDKYGVKDSTMTSGAHKDILSISRDLTDFERAHVQSVLDNTHQHFINAVKQGRGNRLKDPEGNQLFSGLFWSGEQAIKLGLADKAGSIDSLERALKLDTQVTYNPEDPVKRVFGKLASQVGYGMGERLAERMGASQADAAALAEPQRLQLK</sequence>
<dbReference type="CDD" id="cd07023">
    <property type="entry name" value="S49_Sppa_N_C"/>
    <property type="match status" value="1"/>
</dbReference>
<keyword evidence="4" id="KW-0720">Serine protease</keyword>
<evidence type="ECO:0000256" key="3">
    <source>
        <dbReference type="ARBA" id="ARBA00022801"/>
    </source>
</evidence>
<dbReference type="NCBIfam" id="TIGR00706">
    <property type="entry name" value="SppA_dom"/>
    <property type="match status" value="1"/>
</dbReference>
<proteinExistence type="inferred from homology"/>
<protein>
    <submittedName>
        <fullName evidence="8">Peptidase S49</fullName>
    </submittedName>
</protein>
<accession>A0A1B8QAN4</accession>
<feature type="region of interest" description="Disordered" evidence="5">
    <location>
        <begin position="1"/>
        <end position="29"/>
    </location>
</feature>
<comment type="caution">
    <text evidence="8">The sequence shown here is derived from an EMBL/GenBank/DDBJ whole genome shotgun (WGS) entry which is preliminary data.</text>
</comment>
<dbReference type="Gene3D" id="3.90.226.10">
    <property type="entry name" value="2-enoyl-CoA Hydratase, Chain A, domain 1"/>
    <property type="match status" value="1"/>
</dbReference>
<dbReference type="GO" id="GO:0008236">
    <property type="term" value="F:serine-type peptidase activity"/>
    <property type="evidence" value="ECO:0007669"/>
    <property type="project" value="UniProtKB-KW"/>
</dbReference>
<dbReference type="InterPro" id="IPR047272">
    <property type="entry name" value="S49_SppA_C"/>
</dbReference>
<organism evidence="8 9">
    <name type="scientific">Faucicola atlantae</name>
    <dbReference type="NCBI Taxonomy" id="34059"/>
    <lineage>
        <taxon>Bacteria</taxon>
        <taxon>Pseudomonadati</taxon>
        <taxon>Pseudomonadota</taxon>
        <taxon>Gammaproteobacteria</taxon>
        <taxon>Moraxellales</taxon>
        <taxon>Moraxellaceae</taxon>
        <taxon>Faucicola</taxon>
    </lineage>
</organism>